<dbReference type="PROSITE" id="PS52016">
    <property type="entry name" value="TONB_DEPENDENT_REC_3"/>
    <property type="match status" value="1"/>
</dbReference>
<keyword evidence="7 10" id="KW-0472">Membrane</keyword>
<dbReference type="InterPro" id="IPR012910">
    <property type="entry name" value="Plug_dom"/>
</dbReference>
<dbReference type="InterPro" id="IPR037066">
    <property type="entry name" value="Plug_dom_sf"/>
</dbReference>
<comment type="similarity">
    <text evidence="10 11">Belongs to the TonB-dependent receptor family.</text>
</comment>
<dbReference type="Pfam" id="PF00593">
    <property type="entry name" value="TonB_dep_Rec_b-barrel"/>
    <property type="match status" value="1"/>
</dbReference>
<keyword evidence="9 10" id="KW-0998">Cell outer membrane</keyword>
<evidence type="ECO:0000256" key="10">
    <source>
        <dbReference type="PROSITE-ProRule" id="PRU01360"/>
    </source>
</evidence>
<reference evidence="14 15" key="1">
    <citation type="submission" date="2024-04" db="EMBL/GenBank/DDBJ databases">
        <title>WGS of bacteria from Torrens River.</title>
        <authorList>
            <person name="Wyrsch E.R."/>
            <person name="Drigo B."/>
        </authorList>
    </citation>
    <scope>NUCLEOTIDE SEQUENCE [LARGE SCALE GENOMIC DNA]</scope>
    <source>
        <strain evidence="14 15">TWI391</strain>
    </source>
</reference>
<evidence type="ECO:0000256" key="1">
    <source>
        <dbReference type="ARBA" id="ARBA00004571"/>
    </source>
</evidence>
<evidence type="ECO:0000313" key="14">
    <source>
        <dbReference type="EMBL" id="MEN5376097.1"/>
    </source>
</evidence>
<dbReference type="Gene3D" id="2.40.170.20">
    <property type="entry name" value="TonB-dependent receptor, beta-barrel domain"/>
    <property type="match status" value="1"/>
</dbReference>
<protein>
    <submittedName>
        <fullName evidence="14">TonB-dependent receptor</fullName>
    </submittedName>
</protein>
<keyword evidence="3 10" id="KW-1134">Transmembrane beta strand</keyword>
<keyword evidence="2 10" id="KW-0813">Transport</keyword>
<comment type="caution">
    <text evidence="14">The sequence shown here is derived from an EMBL/GenBank/DDBJ whole genome shotgun (WGS) entry which is preliminary data.</text>
</comment>
<evidence type="ECO:0000256" key="6">
    <source>
        <dbReference type="ARBA" id="ARBA00023077"/>
    </source>
</evidence>
<evidence type="ECO:0000259" key="13">
    <source>
        <dbReference type="Pfam" id="PF07715"/>
    </source>
</evidence>
<dbReference type="SUPFAM" id="SSF49464">
    <property type="entry name" value="Carboxypeptidase regulatory domain-like"/>
    <property type="match status" value="1"/>
</dbReference>
<dbReference type="RefSeq" id="WP_183915096.1">
    <property type="nucleotide sequence ID" value="NZ_JBDJLH010000005.1"/>
</dbReference>
<sequence length="776" mass="87693">MLRSLRPAFFVLFFLFFSQIFAQGKFQYSGYIKNAANGETLIGAVIRDLNSSQIARTNNYGFYSIQLPAGSQTIAVSYVGFDEKNFNLQIERDSVLNIDMTPGGRKLEEVVVSGRRKIGNVSGVQTGLVKLEIKDIKNIPVVFGEQDVLKTIQLLPGVTSGGEGSSSFYVRGGGGDQNLILLDEAAVYNASHLFGFFSTFNSDAIKDVNFYKGGMPAHFGGKVSSVMDISMIDGNNKEFGVEGGVGLIASRLKVEGPIVKDKGSFMISGRRTYADLFLKLSKDEDVNKSKLFFYDLNAKVNYRFDNKNSLFLSGYFGKDAMAYSDLFDFNWGNATGTIRWNHVWTNKLFSNTTFIYSDFNYNVNIEDNSNFKITSKIENLNFKQDFQYYPNNDHQIRFGVQASVQTIRPASLFGGEGSAVNTIEIEPRKGLETAVYVSDEWSISDKFKALYGIRVNNYSMLGPGTIYSFDADGNATEKTIYEKNQIIQNYLTVEPRLSLNYMFNDNQSIKASLNRNSQNLHQLTNTTSSLPTDQFVLSSNNIKPQLANQVSLGYFQNFENAKYEASVEAYYKDLQNQIDFKNGADLQANEMLDGELLFGKGRAYGVEWFVKKNKGKLTGWLSYTLSKSERQFDQINNGAWFNARQDKTHNVALVAMYKLTDKWTLGSTFVYYTGDAVTFPSGKYQVDGKTLFYYTDRNSYRMPNYHRLDVSATYDPGAKLNKRYSSSWSFGLYNAYNRKNAYLIDFRENEDNANITEAYRIALFGIIPSVTWNFKF</sequence>
<evidence type="ECO:0000256" key="3">
    <source>
        <dbReference type="ARBA" id="ARBA00022452"/>
    </source>
</evidence>
<dbReference type="PANTHER" id="PTHR30069">
    <property type="entry name" value="TONB-DEPENDENT OUTER MEMBRANE RECEPTOR"/>
    <property type="match status" value="1"/>
</dbReference>
<dbReference type="Pfam" id="PF13715">
    <property type="entry name" value="CarbopepD_reg_2"/>
    <property type="match status" value="1"/>
</dbReference>
<dbReference type="InterPro" id="IPR039426">
    <property type="entry name" value="TonB-dep_rcpt-like"/>
</dbReference>
<keyword evidence="6 11" id="KW-0798">TonB box</keyword>
<dbReference type="Proteomes" id="UP001409291">
    <property type="component" value="Unassembled WGS sequence"/>
</dbReference>
<evidence type="ECO:0000256" key="9">
    <source>
        <dbReference type="ARBA" id="ARBA00023237"/>
    </source>
</evidence>
<feature type="domain" description="TonB-dependent receptor-like beta-barrel" evidence="12">
    <location>
        <begin position="302"/>
        <end position="734"/>
    </location>
</feature>
<dbReference type="EMBL" id="JBDJNQ010000001">
    <property type="protein sequence ID" value="MEN5376097.1"/>
    <property type="molecule type" value="Genomic_DNA"/>
</dbReference>
<gene>
    <name evidence="14" type="ORF">ABE541_02375</name>
</gene>
<evidence type="ECO:0000256" key="4">
    <source>
        <dbReference type="ARBA" id="ARBA00022692"/>
    </source>
</evidence>
<dbReference type="SUPFAM" id="SSF56935">
    <property type="entry name" value="Porins"/>
    <property type="match status" value="1"/>
</dbReference>
<dbReference type="Gene3D" id="2.60.40.1120">
    <property type="entry name" value="Carboxypeptidase-like, regulatory domain"/>
    <property type="match status" value="1"/>
</dbReference>
<dbReference type="InterPro" id="IPR008969">
    <property type="entry name" value="CarboxyPept-like_regulatory"/>
</dbReference>
<dbReference type="InterPro" id="IPR000531">
    <property type="entry name" value="Beta-barrel_TonB"/>
</dbReference>
<feature type="domain" description="TonB-dependent receptor plug" evidence="13">
    <location>
        <begin position="144"/>
        <end position="221"/>
    </location>
</feature>
<evidence type="ECO:0000256" key="5">
    <source>
        <dbReference type="ARBA" id="ARBA00022729"/>
    </source>
</evidence>
<comment type="subcellular location">
    <subcellularLocation>
        <location evidence="1 10">Cell outer membrane</location>
        <topology evidence="1 10">Multi-pass membrane protein</topology>
    </subcellularLocation>
</comment>
<evidence type="ECO:0000256" key="7">
    <source>
        <dbReference type="ARBA" id="ARBA00023136"/>
    </source>
</evidence>
<dbReference type="PANTHER" id="PTHR30069:SF29">
    <property type="entry name" value="HEMOGLOBIN AND HEMOGLOBIN-HAPTOGLOBIN-BINDING PROTEIN 1-RELATED"/>
    <property type="match status" value="1"/>
</dbReference>
<keyword evidence="4 10" id="KW-0812">Transmembrane</keyword>
<evidence type="ECO:0000256" key="2">
    <source>
        <dbReference type="ARBA" id="ARBA00022448"/>
    </source>
</evidence>
<evidence type="ECO:0000256" key="11">
    <source>
        <dbReference type="RuleBase" id="RU003357"/>
    </source>
</evidence>
<dbReference type="Pfam" id="PF07715">
    <property type="entry name" value="Plug"/>
    <property type="match status" value="1"/>
</dbReference>
<accession>A0ABV0BND7</accession>
<proteinExistence type="inferred from homology"/>
<evidence type="ECO:0000259" key="12">
    <source>
        <dbReference type="Pfam" id="PF00593"/>
    </source>
</evidence>
<name>A0ABV0BND7_9SPHI</name>
<organism evidence="14 15">
    <name type="scientific">Sphingobacterium kitahiroshimense</name>
    <dbReference type="NCBI Taxonomy" id="470446"/>
    <lineage>
        <taxon>Bacteria</taxon>
        <taxon>Pseudomonadati</taxon>
        <taxon>Bacteroidota</taxon>
        <taxon>Sphingobacteriia</taxon>
        <taxon>Sphingobacteriales</taxon>
        <taxon>Sphingobacteriaceae</taxon>
        <taxon>Sphingobacterium</taxon>
    </lineage>
</organism>
<dbReference type="Gene3D" id="2.170.130.10">
    <property type="entry name" value="TonB-dependent receptor, plug domain"/>
    <property type="match status" value="1"/>
</dbReference>
<evidence type="ECO:0000313" key="15">
    <source>
        <dbReference type="Proteomes" id="UP001409291"/>
    </source>
</evidence>
<evidence type="ECO:0000256" key="8">
    <source>
        <dbReference type="ARBA" id="ARBA00023170"/>
    </source>
</evidence>
<dbReference type="InterPro" id="IPR036942">
    <property type="entry name" value="Beta-barrel_TonB_sf"/>
</dbReference>
<keyword evidence="15" id="KW-1185">Reference proteome</keyword>
<keyword evidence="5" id="KW-0732">Signal</keyword>
<keyword evidence="8 14" id="KW-0675">Receptor</keyword>